<reference evidence="3 4" key="1">
    <citation type="submission" date="2019-08" db="EMBL/GenBank/DDBJ databases">
        <authorList>
            <person name="Herpell B J."/>
        </authorList>
    </citation>
    <scope>NUCLEOTIDE SEQUENCE [LARGE SCALE GENOMIC DNA]</scope>
    <source>
        <strain evidence="4">Msb3</strain>
    </source>
</reference>
<dbReference type="KEGG" id="pdio:PDMSB3_2768"/>
<organism evidence="3 4">
    <name type="scientific">Paraburkholderia dioscoreae</name>
    <dbReference type="NCBI Taxonomy" id="2604047"/>
    <lineage>
        <taxon>Bacteria</taxon>
        <taxon>Pseudomonadati</taxon>
        <taxon>Pseudomonadota</taxon>
        <taxon>Betaproteobacteria</taxon>
        <taxon>Burkholderiales</taxon>
        <taxon>Burkholderiaceae</taxon>
        <taxon>Paraburkholderia</taxon>
    </lineage>
</organism>
<proteinExistence type="predicted"/>
<feature type="region of interest" description="Disordered" evidence="1">
    <location>
        <begin position="1"/>
        <end position="28"/>
    </location>
</feature>
<gene>
    <name evidence="3" type="ORF">PDMSB3_2768</name>
</gene>
<protein>
    <recommendedName>
        <fullName evidence="2">DUF4365 domain-containing protein</fullName>
    </recommendedName>
</protein>
<keyword evidence="4" id="KW-1185">Reference proteome</keyword>
<dbReference type="Pfam" id="PF14280">
    <property type="entry name" value="DUF4365"/>
    <property type="match status" value="1"/>
</dbReference>
<evidence type="ECO:0000256" key="1">
    <source>
        <dbReference type="SAM" id="MobiDB-lite"/>
    </source>
</evidence>
<feature type="domain" description="DUF4365" evidence="2">
    <location>
        <begin position="33"/>
        <end position="134"/>
    </location>
</feature>
<dbReference type="Proteomes" id="UP000325811">
    <property type="component" value="Chromosome I"/>
</dbReference>
<dbReference type="EMBL" id="LR699553">
    <property type="protein sequence ID" value="VVD29224.1"/>
    <property type="molecule type" value="Genomic_DNA"/>
</dbReference>
<name>A0A5Q4ZHB4_9BURK</name>
<accession>A0A5Q4ZHB4</accession>
<sequence>MSEKEFEGEMEISKSGTKSDLPLPKRPENHIVESDSETIFRSVLAREWLVKDARQPDYGIDLQIEWAGGNVMSAMTGLIQLKGTHSIPWNNKGEYFRSDIATSTSNYWLQQDLPVFIVLVDISEKRAFYSVAKTQIREQYAKLRNNKSISYKFTKDHAEFIEGHQPFYADFFHERQLKEHEAAIRELSRFQTDFFDFHLANYQHEGYMQVDSEEKIRCLFGFLADAEKMASPLRTRLMLYTDNQNIYSMWKNERRYPGTMTQWDMTLWLDQIDATLTQLIRRAKGIVLQWEKDYWAVIDTTLVERVANLKSHSAQANTREARKLPNPWRR</sequence>
<evidence type="ECO:0000313" key="3">
    <source>
        <dbReference type="EMBL" id="VVD29224.1"/>
    </source>
</evidence>
<evidence type="ECO:0000313" key="4">
    <source>
        <dbReference type="Proteomes" id="UP000325811"/>
    </source>
</evidence>
<dbReference type="InterPro" id="IPR025375">
    <property type="entry name" value="DUF4365"/>
</dbReference>
<dbReference type="AlphaFoldDB" id="A0A5Q4ZHB4"/>
<dbReference type="RefSeq" id="WP_165186482.1">
    <property type="nucleotide sequence ID" value="NZ_LR699553.1"/>
</dbReference>
<evidence type="ECO:0000259" key="2">
    <source>
        <dbReference type="Pfam" id="PF14280"/>
    </source>
</evidence>